<dbReference type="InterPro" id="IPR003781">
    <property type="entry name" value="CoA-bd"/>
</dbReference>
<proteinExistence type="predicted"/>
<dbReference type="Gene3D" id="3.30.1490.20">
    <property type="entry name" value="ATP-grasp fold, A domain"/>
    <property type="match status" value="1"/>
</dbReference>
<gene>
    <name evidence="5" type="ORF">BN3087_210009</name>
</gene>
<reference evidence="5" key="1">
    <citation type="submission" date="2015-11" db="EMBL/GenBank/DDBJ databases">
        <authorList>
            <person name="Zhang Y."/>
            <person name="Guo Z."/>
        </authorList>
    </citation>
    <scope>NUCLEOTIDE SEQUENCE</scope>
    <source>
        <strain evidence="5">BN30871</strain>
    </source>
</reference>
<protein>
    <recommendedName>
        <fullName evidence="4">CoA-binding domain-containing protein</fullName>
    </recommendedName>
</protein>
<dbReference type="SMART" id="SM00881">
    <property type="entry name" value="CoA_binding"/>
    <property type="match status" value="1"/>
</dbReference>
<evidence type="ECO:0000259" key="4">
    <source>
        <dbReference type="SMART" id="SM00881"/>
    </source>
</evidence>
<dbReference type="InterPro" id="IPR036291">
    <property type="entry name" value="NAD(P)-bd_dom_sf"/>
</dbReference>
<keyword evidence="1" id="KW-0436">Ligase</keyword>
<evidence type="ECO:0000313" key="5">
    <source>
        <dbReference type="EMBL" id="CUV65162.1"/>
    </source>
</evidence>
<organism evidence="5">
    <name type="scientific">Sulfurovum sp. enrichment culture clone C5</name>
    <dbReference type="NCBI Taxonomy" id="497650"/>
    <lineage>
        <taxon>Bacteria</taxon>
        <taxon>Pseudomonadati</taxon>
        <taxon>Campylobacterota</taxon>
        <taxon>Epsilonproteobacteria</taxon>
        <taxon>Campylobacterales</taxon>
        <taxon>Sulfurovaceae</taxon>
        <taxon>Sulfurovum</taxon>
        <taxon>environmental samples</taxon>
    </lineage>
</organism>
<dbReference type="EMBL" id="FAXN01000020">
    <property type="protein sequence ID" value="CUV65162.1"/>
    <property type="molecule type" value="Genomic_DNA"/>
</dbReference>
<dbReference type="GO" id="GO:0005524">
    <property type="term" value="F:ATP binding"/>
    <property type="evidence" value="ECO:0007669"/>
    <property type="project" value="UniProtKB-KW"/>
</dbReference>
<evidence type="ECO:0000256" key="1">
    <source>
        <dbReference type="ARBA" id="ARBA00022598"/>
    </source>
</evidence>
<evidence type="ECO:0000256" key="3">
    <source>
        <dbReference type="ARBA" id="ARBA00022840"/>
    </source>
</evidence>
<name>A0A0S4XLF6_9BACT</name>
<keyword evidence="3" id="KW-0067">ATP-binding</keyword>
<dbReference type="SUPFAM" id="SSF52210">
    <property type="entry name" value="Succinyl-CoA synthetase domains"/>
    <property type="match status" value="2"/>
</dbReference>
<dbReference type="InterPro" id="IPR032875">
    <property type="entry name" value="Succ_CoA_lig_flav_dom"/>
</dbReference>
<dbReference type="Gene3D" id="3.30.470.20">
    <property type="entry name" value="ATP-grasp fold, B domain"/>
    <property type="match status" value="1"/>
</dbReference>
<dbReference type="Gene3D" id="3.40.50.261">
    <property type="entry name" value="Succinyl-CoA synthetase domains"/>
    <property type="match status" value="2"/>
</dbReference>
<evidence type="ECO:0000256" key="2">
    <source>
        <dbReference type="ARBA" id="ARBA00022741"/>
    </source>
</evidence>
<dbReference type="Gene3D" id="3.40.50.720">
    <property type="entry name" value="NAD(P)-binding Rossmann-like Domain"/>
    <property type="match status" value="1"/>
</dbReference>
<accession>A0A0S4XLF6</accession>
<dbReference type="InterPro" id="IPR051538">
    <property type="entry name" value="Acyl-CoA_Synth/Transferase"/>
</dbReference>
<dbReference type="GO" id="GO:0016874">
    <property type="term" value="F:ligase activity"/>
    <property type="evidence" value="ECO:0007669"/>
    <property type="project" value="UniProtKB-KW"/>
</dbReference>
<dbReference type="InterPro" id="IPR013815">
    <property type="entry name" value="ATP_grasp_subdomain_1"/>
</dbReference>
<dbReference type="Pfam" id="PF13549">
    <property type="entry name" value="ATP-grasp_5"/>
    <property type="match status" value="1"/>
</dbReference>
<dbReference type="Pfam" id="PF13607">
    <property type="entry name" value="Succ_CoA_lig"/>
    <property type="match status" value="1"/>
</dbReference>
<dbReference type="AlphaFoldDB" id="A0A0S4XLF6"/>
<dbReference type="Pfam" id="PF13380">
    <property type="entry name" value="CoA_binding_2"/>
    <property type="match status" value="1"/>
</dbReference>
<dbReference type="InterPro" id="IPR016102">
    <property type="entry name" value="Succinyl-CoA_synth-like"/>
</dbReference>
<keyword evidence="2" id="KW-0547">Nucleotide-binding</keyword>
<dbReference type="SUPFAM" id="SSF51735">
    <property type="entry name" value="NAD(P)-binding Rossmann-fold domains"/>
    <property type="match status" value="1"/>
</dbReference>
<sequence>MLEHEIYTLLESNGFKVPQYKLFKLNEVPSIDFYPIALKIHSSKIIHKSEYGAVKTAIFDDIGYKKAHDEILQNIKNYGVSLDSNDCFIATSMINGEELFCGVIDDTVFGMNIIFGKGGIFLELYKDICYIDIFANEDEIERAIKLTKISKIFSGFRNFKYDIKIIIDFIKNVQEFVKKNENIKELDLNPIILNSDGVFIVDARIEFDELKTSSEKPRQRINSFFDNSSIAVIGASSNPNKVGYAIAQNVLSFKGEVFFVNKKGGELFGKKCHKDIVEIASNIDMAIISIPPAMVLDEIKKLVKKDIKNIIVISAGFKEIGNLVGEQQIKDLADLYNINIIGPNCLGYYESTKNLNATFATKNVISGDIALLAQSGAVLSALMDKAYDFNIGFSHIVSFGNMIDLNFAQTIEALQDEPTCKYIAIYAEGIKDGKAFLQSVRNSKKPIFVCKTGKSELAKKAAFSHTGNLSGNYATFEGLLKSVGANMVDNIEALILAPKKRSNNILIITNAGGPATVLTDYIVARNGRLYNLSENDIRLLNGVLPSNWSKNNPIDIIGDARSDRFESVLEVIKEFEVDLVFVIVTPQFMTDALSIAKAIYKASKTKSIIPIMLGGDSLGDAKVFFKNEKMVYFDSLQEATSFL</sequence>
<dbReference type="PANTHER" id="PTHR43334">
    <property type="entry name" value="ACETATE--COA LIGASE [ADP-FORMING]"/>
    <property type="match status" value="1"/>
</dbReference>
<dbReference type="PANTHER" id="PTHR43334:SF1">
    <property type="entry name" value="3-HYDROXYPROPIONATE--COA LIGASE [ADP-FORMING]"/>
    <property type="match status" value="1"/>
</dbReference>
<feature type="domain" description="CoA-binding" evidence="4">
    <location>
        <begin position="224"/>
        <end position="317"/>
    </location>
</feature>
<dbReference type="SUPFAM" id="SSF56059">
    <property type="entry name" value="Glutathione synthetase ATP-binding domain-like"/>
    <property type="match status" value="1"/>
</dbReference>